<dbReference type="AlphaFoldDB" id="A0A0A9B656"/>
<evidence type="ECO:0000313" key="1">
    <source>
        <dbReference type="EMBL" id="JAD56625.1"/>
    </source>
</evidence>
<reference evidence="1" key="2">
    <citation type="journal article" date="2015" name="Data Brief">
        <title>Shoot transcriptome of the giant reed, Arundo donax.</title>
        <authorList>
            <person name="Barrero R.A."/>
            <person name="Guerrero F.D."/>
            <person name="Moolhuijzen P."/>
            <person name="Goolsby J.A."/>
            <person name="Tidwell J."/>
            <person name="Bellgard S.E."/>
            <person name="Bellgard M.I."/>
        </authorList>
    </citation>
    <scope>NUCLEOTIDE SEQUENCE</scope>
    <source>
        <tissue evidence="1">Shoot tissue taken approximately 20 cm above the soil surface</tissue>
    </source>
</reference>
<proteinExistence type="predicted"/>
<dbReference type="EMBL" id="GBRH01241270">
    <property type="protein sequence ID" value="JAD56625.1"/>
    <property type="molecule type" value="Transcribed_RNA"/>
</dbReference>
<organism evidence="1">
    <name type="scientific">Arundo donax</name>
    <name type="common">Giant reed</name>
    <name type="synonym">Donax arundinaceus</name>
    <dbReference type="NCBI Taxonomy" id="35708"/>
    <lineage>
        <taxon>Eukaryota</taxon>
        <taxon>Viridiplantae</taxon>
        <taxon>Streptophyta</taxon>
        <taxon>Embryophyta</taxon>
        <taxon>Tracheophyta</taxon>
        <taxon>Spermatophyta</taxon>
        <taxon>Magnoliopsida</taxon>
        <taxon>Liliopsida</taxon>
        <taxon>Poales</taxon>
        <taxon>Poaceae</taxon>
        <taxon>PACMAD clade</taxon>
        <taxon>Arundinoideae</taxon>
        <taxon>Arundineae</taxon>
        <taxon>Arundo</taxon>
    </lineage>
</organism>
<reference evidence="1" key="1">
    <citation type="submission" date="2014-09" db="EMBL/GenBank/DDBJ databases">
        <authorList>
            <person name="Magalhaes I.L.F."/>
            <person name="Oliveira U."/>
            <person name="Santos F.R."/>
            <person name="Vidigal T.H.D.A."/>
            <person name="Brescovit A.D."/>
            <person name="Santos A.J."/>
        </authorList>
    </citation>
    <scope>NUCLEOTIDE SEQUENCE</scope>
    <source>
        <tissue evidence="1">Shoot tissue taken approximately 20 cm above the soil surface</tissue>
    </source>
</reference>
<name>A0A0A9B656_ARUDO</name>
<accession>A0A0A9B656</accession>
<protein>
    <submittedName>
        <fullName evidence="1">Uncharacterized protein</fullName>
    </submittedName>
</protein>
<sequence length="87" mass="9790">MPRSACNTVITSAQQRHSAVACSHSATAERIRIPSNDVASFFGHRCRGDFPLTREPSASVGSHFFNQKVIDVEVYFGISFHFMRETW</sequence>